<evidence type="ECO:0000256" key="3">
    <source>
        <dbReference type="ARBA" id="ARBA00022490"/>
    </source>
</evidence>
<dbReference type="GO" id="GO:0019805">
    <property type="term" value="P:quinolinate biosynthetic process"/>
    <property type="evidence" value="ECO:0007669"/>
    <property type="project" value="UniProtKB-UniRule"/>
</dbReference>
<dbReference type="PANTHER" id="PTHR15497">
    <property type="entry name" value="3-HYDROXYANTHRANILATE 3,4-DIOXYGENASE"/>
    <property type="match status" value="1"/>
</dbReference>
<keyword evidence="6 9" id="KW-0223">Dioxygenase</keyword>
<dbReference type="GO" id="GO:0000334">
    <property type="term" value="F:3-hydroxyanthranilate 3,4-dioxygenase activity"/>
    <property type="evidence" value="ECO:0007669"/>
    <property type="project" value="UniProtKB-UniRule"/>
</dbReference>
<evidence type="ECO:0000256" key="6">
    <source>
        <dbReference type="ARBA" id="ARBA00022964"/>
    </source>
</evidence>
<dbReference type="GO" id="GO:0008198">
    <property type="term" value="F:ferrous iron binding"/>
    <property type="evidence" value="ECO:0007669"/>
    <property type="project" value="UniProtKB-UniRule"/>
</dbReference>
<evidence type="ECO:0000256" key="4">
    <source>
        <dbReference type="ARBA" id="ARBA00022642"/>
    </source>
</evidence>
<evidence type="ECO:0000256" key="5">
    <source>
        <dbReference type="ARBA" id="ARBA00022723"/>
    </source>
</evidence>
<proteinExistence type="inferred from homology"/>
<evidence type="ECO:0000256" key="7">
    <source>
        <dbReference type="ARBA" id="ARBA00023002"/>
    </source>
</evidence>
<dbReference type="GO" id="GO:0043420">
    <property type="term" value="P:anthranilate metabolic process"/>
    <property type="evidence" value="ECO:0007669"/>
    <property type="project" value="UniProtKB-UniRule"/>
</dbReference>
<dbReference type="Gene3D" id="2.60.120.10">
    <property type="entry name" value="Jelly Rolls"/>
    <property type="match status" value="1"/>
</dbReference>
<evidence type="ECO:0000256" key="2">
    <source>
        <dbReference type="ARBA" id="ARBA00002752"/>
    </source>
</evidence>
<dbReference type="Proteomes" id="UP000256328">
    <property type="component" value="Unassembled WGS sequence"/>
</dbReference>
<evidence type="ECO:0000256" key="8">
    <source>
        <dbReference type="ARBA" id="ARBA00023004"/>
    </source>
</evidence>
<dbReference type="GO" id="GO:0005737">
    <property type="term" value="C:cytoplasm"/>
    <property type="evidence" value="ECO:0007669"/>
    <property type="project" value="UniProtKB-SubCell"/>
</dbReference>
<dbReference type="InterPro" id="IPR014710">
    <property type="entry name" value="RmlC-like_jellyroll"/>
</dbReference>
<sequence>MASVPATIPPPLAFASWLTANGNKLQPPVNNYCLFSGKDFILMVVGGPNSRNDFHINETEEWFYQLKGKMCLRIVENDAFKDVIIEEGQMFLLPANTPHNPIRFAETTGLVMECVRPEASLDRLRWYCSKGNHEKPTIIREEVFHCTDLGTQLKPLIEKWMGNEDLRKCGVCGLTEDPK</sequence>
<keyword evidence="3 9" id="KW-0963">Cytoplasm</keyword>
<protein>
    <recommendedName>
        <fullName evidence="9">3-hydroxyanthranilate 3,4-dioxygenase</fullName>
        <ecNumber evidence="9">1.13.11.6</ecNumber>
    </recommendedName>
    <alternativeName>
        <fullName evidence="9">3-hydroxyanthranilate oxygenase</fullName>
        <shortName evidence="9">3-HAO</shortName>
    </alternativeName>
    <alternativeName>
        <fullName evidence="9">3-hydroxyanthranilic acid dioxygenase</fullName>
        <shortName evidence="9">HAD</shortName>
    </alternativeName>
    <alternativeName>
        <fullName evidence="9">Biosynthesis of nicotinic acid protein 1</fullName>
    </alternativeName>
</protein>
<evidence type="ECO:0000313" key="11">
    <source>
        <dbReference type="Proteomes" id="UP000256328"/>
    </source>
</evidence>
<comment type="cofactor">
    <cofactor evidence="1 9">
        <name>Fe(2+)</name>
        <dbReference type="ChEBI" id="CHEBI:29033"/>
    </cofactor>
</comment>
<comment type="pathway">
    <text evidence="9">Cofactor biosynthesis; NAD(+) biosynthesis; quinolinate from L-kynurenine: step 3/3.</text>
</comment>
<comment type="caution">
    <text evidence="10">The sequence shown here is derived from an EMBL/GenBank/DDBJ whole genome shotgun (WGS) entry which is preliminary data.</text>
</comment>
<comment type="similarity">
    <text evidence="9">Belongs to the 3-HAO family.</text>
</comment>
<keyword evidence="7 9" id="KW-0560">Oxidoreductase</keyword>
<feature type="binding site" evidence="9">
    <location>
        <position position="55"/>
    </location>
    <ligand>
        <name>Fe cation</name>
        <dbReference type="ChEBI" id="CHEBI:24875"/>
        <note>catalytic</note>
    </ligand>
</feature>
<comment type="catalytic activity">
    <reaction evidence="9">
        <text>3-hydroxyanthranilate + O2 = (2Z,4Z)-2-amino-3-carboxymuconate 6-semialdehyde</text>
        <dbReference type="Rhea" id="RHEA:17953"/>
        <dbReference type="ChEBI" id="CHEBI:15379"/>
        <dbReference type="ChEBI" id="CHEBI:36559"/>
        <dbReference type="ChEBI" id="CHEBI:77612"/>
        <dbReference type="EC" id="1.13.11.6"/>
    </reaction>
</comment>
<dbReference type="EC" id="1.13.11.6" evidence="9"/>
<dbReference type="EMBL" id="PDLN01000009">
    <property type="protein sequence ID" value="RDW76087.1"/>
    <property type="molecule type" value="Genomic_DNA"/>
</dbReference>
<dbReference type="PANTHER" id="PTHR15497:SF3">
    <property type="entry name" value="3-HYDROXYANTHRANILATE 3,4-DIOXYGENASE 2"/>
    <property type="match status" value="1"/>
</dbReference>
<keyword evidence="11" id="KW-1185">Reference proteome</keyword>
<dbReference type="GO" id="GO:0006569">
    <property type="term" value="P:L-tryptophan catabolic process"/>
    <property type="evidence" value="ECO:0007669"/>
    <property type="project" value="UniProtKB-UniRule"/>
</dbReference>
<dbReference type="AlphaFoldDB" id="A0A3D8RPT4"/>
<feature type="binding site" evidence="9">
    <location>
        <position position="61"/>
    </location>
    <ligand>
        <name>substrate</name>
    </ligand>
</feature>
<dbReference type="FunFam" id="2.60.120.10:FF:000131">
    <property type="entry name" value="3-hydroxyanthranilate 3,4-dioxygenase"/>
    <property type="match status" value="1"/>
</dbReference>
<feature type="binding site" evidence="9">
    <location>
        <position position="51"/>
    </location>
    <ligand>
        <name>O2</name>
        <dbReference type="ChEBI" id="CHEBI:15379"/>
    </ligand>
</feature>
<dbReference type="InterPro" id="IPR011051">
    <property type="entry name" value="RmlC_Cupin_sf"/>
</dbReference>
<accession>A0A3D8RPT4</accession>
<comment type="function">
    <text evidence="2 9">Catalyzes the oxidative ring opening of 3-hydroxyanthranilate to 2-amino-3-carboxymuconate semialdehyde, which spontaneously cyclizes to quinolinate.</text>
</comment>
<feature type="binding site" evidence="9">
    <location>
        <position position="99"/>
    </location>
    <ligand>
        <name>Fe cation</name>
        <dbReference type="ChEBI" id="CHEBI:24875"/>
        <note>catalytic</note>
    </ligand>
</feature>
<evidence type="ECO:0000256" key="9">
    <source>
        <dbReference type="HAMAP-Rule" id="MF_03019"/>
    </source>
</evidence>
<feature type="binding site" evidence="9">
    <location>
        <position position="103"/>
    </location>
    <ligand>
        <name>substrate</name>
    </ligand>
</feature>
<gene>
    <name evidence="9" type="primary">BNA1</name>
    <name evidence="10" type="ORF">BP5796_06908</name>
</gene>
<evidence type="ECO:0000313" key="10">
    <source>
        <dbReference type="EMBL" id="RDW76087.1"/>
    </source>
</evidence>
<keyword evidence="5 9" id="KW-0479">Metal-binding</keyword>
<dbReference type="HAMAP" id="MF_00825">
    <property type="entry name" value="3_HAO"/>
    <property type="match status" value="1"/>
</dbReference>
<evidence type="ECO:0000256" key="1">
    <source>
        <dbReference type="ARBA" id="ARBA00001954"/>
    </source>
</evidence>
<reference evidence="10 11" key="1">
    <citation type="journal article" date="2018" name="IMA Fungus">
        <title>IMA Genome-F 9: Draft genome sequence of Annulohypoxylon stygium, Aspergillus mulundensis, Berkeleyomyces basicola (syn. Thielaviopsis basicola), Ceratocystis smalleyi, two Cercospora beticola strains, Coleophoma cylindrospora, Fusarium fracticaudum, Phialophora cf. hyalina, and Morchella septimelata.</title>
        <authorList>
            <person name="Wingfield B.D."/>
            <person name="Bills G.F."/>
            <person name="Dong Y."/>
            <person name="Huang W."/>
            <person name="Nel W.J."/>
            <person name="Swalarsk-Parry B.S."/>
            <person name="Vaghefi N."/>
            <person name="Wilken P.M."/>
            <person name="An Z."/>
            <person name="de Beer Z.W."/>
            <person name="De Vos L."/>
            <person name="Chen L."/>
            <person name="Duong T.A."/>
            <person name="Gao Y."/>
            <person name="Hammerbacher A."/>
            <person name="Kikkert J.R."/>
            <person name="Li Y."/>
            <person name="Li H."/>
            <person name="Li K."/>
            <person name="Li Q."/>
            <person name="Liu X."/>
            <person name="Ma X."/>
            <person name="Naidoo K."/>
            <person name="Pethybridge S.J."/>
            <person name="Sun J."/>
            <person name="Steenkamp E.T."/>
            <person name="van der Nest M.A."/>
            <person name="van Wyk S."/>
            <person name="Wingfield M.J."/>
            <person name="Xiong C."/>
            <person name="Yue Q."/>
            <person name="Zhang X."/>
        </authorList>
    </citation>
    <scope>NUCLEOTIDE SEQUENCE [LARGE SCALE GENOMIC DNA]</scope>
    <source>
        <strain evidence="10 11">BP5796</strain>
    </source>
</reference>
<comment type="caution">
    <text evidence="9">Lacks conserved residue(s) required for the propagation of feature annotation.</text>
</comment>
<feature type="binding site" evidence="9">
    <location>
        <position position="61"/>
    </location>
    <ligand>
        <name>Fe cation</name>
        <dbReference type="ChEBI" id="CHEBI:24875"/>
        <note>catalytic</note>
    </ligand>
</feature>
<dbReference type="SUPFAM" id="SSF51182">
    <property type="entry name" value="RmlC-like cupins"/>
    <property type="match status" value="1"/>
</dbReference>
<dbReference type="NCBIfam" id="TIGR03037">
    <property type="entry name" value="anthran_nbaC"/>
    <property type="match status" value="1"/>
</dbReference>
<dbReference type="GO" id="GO:0034354">
    <property type="term" value="P:'de novo' NAD+ biosynthetic process from L-tryptophan"/>
    <property type="evidence" value="ECO:0007669"/>
    <property type="project" value="UniProtKB-UniRule"/>
</dbReference>
<dbReference type="UniPathway" id="UPA00253">
    <property type="reaction ID" value="UER00330"/>
</dbReference>
<dbReference type="Pfam" id="PF06052">
    <property type="entry name" value="3-HAO"/>
    <property type="match status" value="1"/>
</dbReference>
<dbReference type="CDD" id="cd06123">
    <property type="entry name" value="cupin_HAO"/>
    <property type="match status" value="1"/>
</dbReference>
<organism evidence="10 11">
    <name type="scientific">Coleophoma crateriformis</name>
    <dbReference type="NCBI Taxonomy" id="565419"/>
    <lineage>
        <taxon>Eukaryota</taxon>
        <taxon>Fungi</taxon>
        <taxon>Dikarya</taxon>
        <taxon>Ascomycota</taxon>
        <taxon>Pezizomycotina</taxon>
        <taxon>Leotiomycetes</taxon>
        <taxon>Helotiales</taxon>
        <taxon>Dermateaceae</taxon>
        <taxon>Coleophoma</taxon>
    </lineage>
</organism>
<keyword evidence="4 9" id="KW-0662">Pyridine nucleotide biosynthesis</keyword>
<name>A0A3D8RPT4_9HELO</name>
<keyword evidence="8 9" id="KW-0408">Iron</keyword>
<dbReference type="InterPro" id="IPR010329">
    <property type="entry name" value="3hydroanth_dOase"/>
</dbReference>
<comment type="subcellular location">
    <subcellularLocation>
        <location evidence="9">Cytoplasm</location>
    </subcellularLocation>
</comment>
<dbReference type="OrthoDB" id="204928at2759"/>
<feature type="binding site" evidence="9">
    <location>
        <position position="113"/>
    </location>
    <ligand>
        <name>substrate</name>
    </ligand>
</feature>